<evidence type="ECO:0000256" key="3">
    <source>
        <dbReference type="ARBA" id="ARBA00024344"/>
    </source>
</evidence>
<evidence type="ECO:0000256" key="2">
    <source>
        <dbReference type="ARBA" id="ARBA00024325"/>
    </source>
</evidence>
<comment type="subcellular location">
    <subcellularLocation>
        <location evidence="2">Spore coat</location>
    </subcellularLocation>
</comment>
<keyword evidence="4" id="KW-0167">Capsid protein</keyword>
<sequence>MQTAGTNNMMGSGSIASPVNHGAHEVLDVHEVLSGTLGALNSYLMFEQQIKDPELMDILNRQRQFITDQYNVLVECFKTGQDPSHPTTSYMMNQSNDVIYGLKPSQPTKPNQQASEIGDKCISSLMLSCMKTTASSMTMTAGEATNPIVRRVLQDSIPNYLEMAYEIFLYQNKHKYYQVPQLKEQDMQQMINAYAPANGTQGMNPQSNMIQ</sequence>
<keyword evidence="5" id="KW-1185">Reference proteome</keyword>
<dbReference type="EMBL" id="JAXOFX010000018">
    <property type="protein sequence ID" value="MDZ5473984.1"/>
    <property type="molecule type" value="Genomic_DNA"/>
</dbReference>
<reference evidence="4 5" key="1">
    <citation type="submission" date="2023-11" db="EMBL/GenBank/DDBJ databases">
        <title>Bacillus jintuensis, isolated from a mudflat on the Beibu Gulf coast.</title>
        <authorList>
            <person name="Li M."/>
        </authorList>
    </citation>
    <scope>NUCLEOTIDE SEQUENCE [LARGE SCALE GENOMIC DNA]</scope>
    <source>
        <strain evidence="4 5">31A1R</strain>
    </source>
</reference>
<dbReference type="InterPro" id="IPR012851">
    <property type="entry name" value="Spore_coat_CotF-like"/>
</dbReference>
<dbReference type="Gene3D" id="1.20.1260.10">
    <property type="match status" value="1"/>
</dbReference>
<dbReference type="InterPro" id="IPR012347">
    <property type="entry name" value="Ferritin-like"/>
</dbReference>
<comment type="caution">
    <text evidence="4">The sequence shown here is derived from an EMBL/GenBank/DDBJ whole genome shotgun (WGS) entry which is preliminary data.</text>
</comment>
<accession>A0ABU5J3J3</accession>
<evidence type="ECO:0000313" key="4">
    <source>
        <dbReference type="EMBL" id="MDZ5473984.1"/>
    </source>
</evidence>
<keyword evidence="1" id="KW-0749">Sporulation</keyword>
<keyword evidence="4" id="KW-0946">Virion</keyword>
<dbReference type="PANTHER" id="PTHR39183">
    <property type="entry name" value="SPORE COAT PROTEIN F-LIKE PROTEIN YHCQ"/>
    <property type="match status" value="1"/>
</dbReference>
<name>A0ABU5J3J3_9BACI</name>
<evidence type="ECO:0000313" key="5">
    <source>
        <dbReference type="Proteomes" id="UP001290455"/>
    </source>
</evidence>
<proteinExistence type="inferred from homology"/>
<organism evidence="4 5">
    <name type="scientific">Robertmurraya mangrovi</name>
    <dbReference type="NCBI Taxonomy" id="3098077"/>
    <lineage>
        <taxon>Bacteria</taxon>
        <taxon>Bacillati</taxon>
        <taxon>Bacillota</taxon>
        <taxon>Bacilli</taxon>
        <taxon>Bacillales</taxon>
        <taxon>Bacillaceae</taxon>
        <taxon>Robertmurraya</taxon>
    </lineage>
</organism>
<comment type="similarity">
    <text evidence="3">Belongs to the CotF family.</text>
</comment>
<dbReference type="PANTHER" id="PTHR39183:SF1">
    <property type="entry name" value="SPORE COAT PROTEIN F-LIKE PROTEIN YHCQ"/>
    <property type="match status" value="1"/>
</dbReference>
<dbReference type="Pfam" id="PF07875">
    <property type="entry name" value="Coat_F"/>
    <property type="match status" value="1"/>
</dbReference>
<evidence type="ECO:0000256" key="1">
    <source>
        <dbReference type="ARBA" id="ARBA00022969"/>
    </source>
</evidence>
<gene>
    <name evidence="4" type="ORF">SM124_19880</name>
</gene>
<dbReference type="Proteomes" id="UP001290455">
    <property type="component" value="Unassembled WGS sequence"/>
</dbReference>
<protein>
    <submittedName>
        <fullName evidence="4">Spore coat protein</fullName>
    </submittedName>
</protein>